<comment type="caution">
    <text evidence="2">The sequence shown here is derived from an EMBL/GenBank/DDBJ whole genome shotgun (WGS) entry which is preliminary data.</text>
</comment>
<evidence type="ECO:0000313" key="3">
    <source>
        <dbReference type="Proteomes" id="UP000613255"/>
    </source>
</evidence>
<feature type="compositionally biased region" description="Basic and acidic residues" evidence="1">
    <location>
        <begin position="64"/>
        <end position="77"/>
    </location>
</feature>
<organism evidence="2 3">
    <name type="scientific">Pontibaca salina</name>
    <dbReference type="NCBI Taxonomy" id="2795731"/>
    <lineage>
        <taxon>Bacteria</taxon>
        <taxon>Pseudomonadati</taxon>
        <taxon>Pseudomonadota</taxon>
        <taxon>Alphaproteobacteria</taxon>
        <taxon>Rhodobacterales</taxon>
        <taxon>Roseobacteraceae</taxon>
        <taxon>Pontibaca</taxon>
    </lineage>
</organism>
<evidence type="ECO:0000256" key="1">
    <source>
        <dbReference type="SAM" id="MobiDB-lite"/>
    </source>
</evidence>
<dbReference type="Proteomes" id="UP000613255">
    <property type="component" value="Unassembled WGS sequence"/>
</dbReference>
<dbReference type="AlphaFoldDB" id="A0A934M194"/>
<sequence length="77" mass="8463">MTNNHRSPSEIEQAIKYFYEEECAKAGRVVYARLSEAQKVADETLQEIDERAPGDKTAAQAAADKTKSAAERMADTG</sequence>
<reference evidence="2" key="1">
    <citation type="submission" date="2020-12" db="EMBL/GenBank/DDBJ databases">
        <title>Pontibaca salina gen. nov., sp. nov., isolated from marine sediment.</title>
        <authorList>
            <person name="Bo J."/>
            <person name="Wang S."/>
            <person name="Song X."/>
            <person name="Du Z."/>
        </authorList>
    </citation>
    <scope>NUCLEOTIDE SEQUENCE</scope>
    <source>
        <strain evidence="2">S1109L</strain>
    </source>
</reference>
<keyword evidence="3" id="KW-1185">Reference proteome</keyword>
<accession>A0A934M194</accession>
<feature type="region of interest" description="Disordered" evidence="1">
    <location>
        <begin position="49"/>
        <end position="77"/>
    </location>
</feature>
<protein>
    <submittedName>
        <fullName evidence="2">Uncharacterized protein</fullName>
    </submittedName>
</protein>
<dbReference type="EMBL" id="JAEIJD010000010">
    <property type="protein sequence ID" value="MBI6630553.1"/>
    <property type="molecule type" value="Genomic_DNA"/>
</dbReference>
<gene>
    <name evidence="2" type="ORF">JAO82_11770</name>
</gene>
<name>A0A934M194_9RHOB</name>
<proteinExistence type="predicted"/>
<dbReference type="RefSeq" id="WP_198686575.1">
    <property type="nucleotide sequence ID" value="NZ_JAEIJD010000010.1"/>
</dbReference>
<evidence type="ECO:0000313" key="2">
    <source>
        <dbReference type="EMBL" id="MBI6630553.1"/>
    </source>
</evidence>